<dbReference type="InterPro" id="IPR025592">
    <property type="entry name" value="DUF4347"/>
</dbReference>
<dbReference type="NCBIfam" id="NF012209">
    <property type="entry name" value="LEPR-8K"/>
    <property type="match status" value="1"/>
</dbReference>
<dbReference type="Gene3D" id="2.60.60.40">
    <property type="match status" value="2"/>
</dbReference>
<evidence type="ECO:0000259" key="1">
    <source>
        <dbReference type="PROSITE" id="PS51841"/>
    </source>
</evidence>
<dbReference type="InterPro" id="IPR031768">
    <property type="entry name" value="CBM60_xylan-bd"/>
</dbReference>
<organism evidence="2 3">
    <name type="scientific">Rubripirellula lacrimiformis</name>
    <dbReference type="NCBI Taxonomy" id="1930273"/>
    <lineage>
        <taxon>Bacteria</taxon>
        <taxon>Pseudomonadati</taxon>
        <taxon>Planctomycetota</taxon>
        <taxon>Planctomycetia</taxon>
        <taxon>Pirellulales</taxon>
        <taxon>Pirellulaceae</taxon>
        <taxon>Rubripirellula</taxon>
    </lineage>
</organism>
<evidence type="ECO:0000313" key="3">
    <source>
        <dbReference type="Proteomes" id="UP000318538"/>
    </source>
</evidence>
<proteinExistence type="predicted"/>
<dbReference type="InterPro" id="IPR014867">
    <property type="entry name" value="Spore_coat_CotH_CotH2/3/7"/>
</dbReference>
<dbReference type="InterPro" id="IPR001322">
    <property type="entry name" value="Lamin_tail_dom"/>
</dbReference>
<dbReference type="InterPro" id="IPR036415">
    <property type="entry name" value="Lamin_tail_dom_sf"/>
</dbReference>
<dbReference type="Pfam" id="PF14252">
    <property type="entry name" value="DUF4347"/>
    <property type="match status" value="1"/>
</dbReference>
<dbReference type="EMBL" id="CP036525">
    <property type="protein sequence ID" value="QDT02979.1"/>
    <property type="molecule type" value="Genomic_DNA"/>
</dbReference>
<dbReference type="Proteomes" id="UP000318538">
    <property type="component" value="Chromosome"/>
</dbReference>
<feature type="domain" description="LTD" evidence="1">
    <location>
        <begin position="992"/>
        <end position="1108"/>
    </location>
</feature>
<dbReference type="SUPFAM" id="SSF74853">
    <property type="entry name" value="Lamin A/C globular tail domain"/>
    <property type="match status" value="2"/>
</dbReference>
<dbReference type="PANTHER" id="PTHR40050">
    <property type="entry name" value="INNER SPORE COAT PROTEIN H"/>
    <property type="match status" value="1"/>
</dbReference>
<dbReference type="Gene3D" id="2.60.40.1260">
    <property type="entry name" value="Lamin Tail domain"/>
    <property type="match status" value="1"/>
</dbReference>
<dbReference type="PROSITE" id="PS51841">
    <property type="entry name" value="LTD"/>
    <property type="match status" value="2"/>
</dbReference>
<reference evidence="2 3" key="1">
    <citation type="submission" date="2019-02" db="EMBL/GenBank/DDBJ databases">
        <title>Deep-cultivation of Planctomycetes and their phenomic and genomic characterization uncovers novel biology.</title>
        <authorList>
            <person name="Wiegand S."/>
            <person name="Jogler M."/>
            <person name="Boedeker C."/>
            <person name="Pinto D."/>
            <person name="Vollmers J."/>
            <person name="Rivas-Marin E."/>
            <person name="Kohn T."/>
            <person name="Peeters S.H."/>
            <person name="Heuer A."/>
            <person name="Rast P."/>
            <person name="Oberbeckmann S."/>
            <person name="Bunk B."/>
            <person name="Jeske O."/>
            <person name="Meyerdierks A."/>
            <person name="Storesund J.E."/>
            <person name="Kallscheuer N."/>
            <person name="Luecker S."/>
            <person name="Lage O.M."/>
            <person name="Pohl T."/>
            <person name="Merkel B.J."/>
            <person name="Hornburger P."/>
            <person name="Mueller R.-W."/>
            <person name="Bruemmer F."/>
            <person name="Labrenz M."/>
            <person name="Spormann A.M."/>
            <person name="Op den Camp H."/>
            <person name="Overmann J."/>
            <person name="Amann R."/>
            <person name="Jetten M.S.M."/>
            <person name="Mascher T."/>
            <person name="Medema M.H."/>
            <person name="Devos D.P."/>
            <person name="Kaster A.-K."/>
            <person name="Ovreas L."/>
            <person name="Rohde M."/>
            <person name="Galperin M.Y."/>
            <person name="Jogler C."/>
        </authorList>
    </citation>
    <scope>NUCLEOTIDE SEQUENCE [LARGE SCALE GENOMIC DNA]</scope>
    <source>
        <strain evidence="2 3">K22_7</strain>
    </source>
</reference>
<dbReference type="RefSeq" id="WP_218933801.1">
    <property type="nucleotide sequence ID" value="NZ_CP036525.1"/>
</dbReference>
<sequence>MSLRKLVSRSSRESRRQRLGWSLAALEPRILLAADAGVAVEAVGSDSGQMVAATSGQMAAGDGQTDVDGVATTATQLVFIDSSVQDLEQLAGGLLDHHELILLDADRGGIDQISEALAGRDHVQGIHIVSHGRAGQIQLGNQTVDRSVLLQMRDQIAGWSDSLSAGADILLYGCDTGAGIDGLEFVTEWSRLAGADVAASVDRTGNRQSNADWDLERHVGMIESSLAFSTDTLSSYSSTLPISIRAAGQRGEEQMSLQIDGTTVATWDNVGGNVDNDEFLTFTYDADGIDADQIRVSFTNDWYQPENGIDRNLRVDSITVDGVTYQSESSEVFSTGTWKSADGITPGFRESEMLHSNGYFQYAGSSDPVDPVDGAFAIINEIHYNPGPDGEVDGDAEFLELYNPGNEDYDLSGMSFTGFDLTFADGTILAAGQYAIVAPSTSLAEAQWGVTPIAEFADGGLSGGGETIQLIAADGVTVVDEVSYDDNSPWPGSPDGNGPSLELVNPSFDNSDPVNWRGSTDAPTPAARNSVYSEVAVGKITDIVVTPGQPLPDQAFTVSATIPDATFATLTFKVMFGSDQTVGMTNVGGDVWEATVPGQEAGTLVRYRIDSDVAIAPFEGDTINYLGVVVSPTDIVGNTLPVFQFFVDQDEFNELTTTELALTNNKISAVVAYGGEVYDNATVRVRGGDYSRTYFDKKSLKFELPDGYTIDIGDEGSYGIDEFGINADFGDWTVVTPDLSWDVFNAETDSFTSSFFTRVEMNSGFHGLFRFQELYDGQWRAANGLAEAEFYKAGDGGFGSYPKFDKKNPDDGDYSSILTINDVLISSPSAAKTAWLYENVDVSNAINHMAISSLMRHDDQKSQNFYMALDPETQRWSIVEWDVDRTWRELGDETTGPFTTPEPIGHELMDSMWDVPEFQDMYWRRIQTLADRYLGTDQLIDRRAEVIQQIGATNSTLEFQKWGRSDIYSSQYWVDDWQTSIDTRRANFAAESRMPGSATGTANVVINELHYNPADDDAEFIELFNDSSESVDLSGWSIDGIDLTIDFGTVLLPNQYVVFTDNYLQFQDQYGGNTFVAGQYSGGLSGGGETITLLDSVGNVIDLVTYDDAAPWPTEPDGDGMSLSLVDPALDNSIAENWFASAESGGTPGVANDGVVAGETTNISIFAAGESTNEIIELEIAGVVVATYDIGLQGGSIGDYQSRNFIELTYEAAGAVAAADIRINFVNDRYEPENGIDYNVRIDRIQVNSVNYQTESANVYSTGTWLAADGIVPGFRLSETLHSNGYFQFDALAGLA</sequence>
<evidence type="ECO:0000313" key="2">
    <source>
        <dbReference type="EMBL" id="QDT02979.1"/>
    </source>
</evidence>
<keyword evidence="3" id="KW-1185">Reference proteome</keyword>
<dbReference type="Pfam" id="PF16841">
    <property type="entry name" value="CBM60"/>
    <property type="match status" value="2"/>
</dbReference>
<dbReference type="PANTHER" id="PTHR40050:SF1">
    <property type="entry name" value="INNER SPORE COAT PROTEIN H"/>
    <property type="match status" value="1"/>
</dbReference>
<accession>A0A517N750</accession>
<name>A0A517N750_9BACT</name>
<dbReference type="InterPro" id="IPR053786">
    <property type="entry name" value="LEPRxLL_CS"/>
</dbReference>
<dbReference type="KEGG" id="rlc:K227x_13580"/>
<dbReference type="Pfam" id="PF00932">
    <property type="entry name" value="LTD"/>
    <property type="match status" value="2"/>
</dbReference>
<dbReference type="Pfam" id="PF08757">
    <property type="entry name" value="CotH"/>
    <property type="match status" value="1"/>
</dbReference>
<gene>
    <name evidence="2" type="ORF">K227x_13580</name>
</gene>
<protein>
    <submittedName>
        <fullName evidence="2">CotH protein</fullName>
    </submittedName>
</protein>
<feature type="domain" description="LTD" evidence="1">
    <location>
        <begin position="372"/>
        <end position="486"/>
    </location>
</feature>